<feature type="compositionally biased region" description="Low complexity" evidence="1">
    <location>
        <begin position="311"/>
        <end position="322"/>
    </location>
</feature>
<feature type="compositionally biased region" description="Low complexity" evidence="1">
    <location>
        <begin position="60"/>
        <end position="72"/>
    </location>
</feature>
<dbReference type="OrthoDB" id="428854at2759"/>
<feature type="compositionally biased region" description="Low complexity" evidence="1">
    <location>
        <begin position="465"/>
        <end position="495"/>
    </location>
</feature>
<feature type="compositionally biased region" description="Low complexity" evidence="1">
    <location>
        <begin position="402"/>
        <end position="437"/>
    </location>
</feature>
<feature type="compositionally biased region" description="Polar residues" evidence="1">
    <location>
        <begin position="365"/>
        <end position="374"/>
    </location>
</feature>
<accession>A0A8E2EJF8</accession>
<feature type="compositionally biased region" description="Basic residues" evidence="1">
    <location>
        <begin position="291"/>
        <end position="300"/>
    </location>
</feature>
<feature type="compositionally biased region" description="Basic and acidic residues" evidence="1">
    <location>
        <begin position="565"/>
        <end position="578"/>
    </location>
</feature>
<dbReference type="AlphaFoldDB" id="A0A8E2EJF8"/>
<protein>
    <submittedName>
        <fullName evidence="2">Uncharacterized protein</fullName>
    </submittedName>
</protein>
<feature type="compositionally biased region" description="Basic and acidic residues" evidence="1">
    <location>
        <begin position="111"/>
        <end position="122"/>
    </location>
</feature>
<feature type="compositionally biased region" description="Polar residues" evidence="1">
    <location>
        <begin position="323"/>
        <end position="341"/>
    </location>
</feature>
<feature type="compositionally biased region" description="Low complexity" evidence="1">
    <location>
        <begin position="234"/>
        <end position="248"/>
    </location>
</feature>
<gene>
    <name evidence="2" type="ORF">K432DRAFT_422228</name>
</gene>
<organism evidence="2 3">
    <name type="scientific">Lepidopterella palustris CBS 459.81</name>
    <dbReference type="NCBI Taxonomy" id="1314670"/>
    <lineage>
        <taxon>Eukaryota</taxon>
        <taxon>Fungi</taxon>
        <taxon>Dikarya</taxon>
        <taxon>Ascomycota</taxon>
        <taxon>Pezizomycotina</taxon>
        <taxon>Dothideomycetes</taxon>
        <taxon>Pleosporomycetidae</taxon>
        <taxon>Mytilinidiales</taxon>
        <taxon>Argynnaceae</taxon>
        <taxon>Lepidopterella</taxon>
    </lineage>
</organism>
<evidence type="ECO:0000313" key="2">
    <source>
        <dbReference type="EMBL" id="OCK84915.1"/>
    </source>
</evidence>
<evidence type="ECO:0000313" key="3">
    <source>
        <dbReference type="Proteomes" id="UP000250266"/>
    </source>
</evidence>
<feature type="region of interest" description="Disordered" evidence="1">
    <location>
        <begin position="231"/>
        <end position="619"/>
    </location>
</feature>
<dbReference type="EMBL" id="KV744828">
    <property type="protein sequence ID" value="OCK84915.1"/>
    <property type="molecule type" value="Genomic_DNA"/>
</dbReference>
<keyword evidence="3" id="KW-1185">Reference proteome</keyword>
<sequence length="649" mass="69613">MSGNPFRISLQQKQPAINPTNSAFTAVDDSTRRAYGSLPHINTENTSPAPAKTKKHVRITSPTSSPPQQSNPEVDYAILQRLSRGGHIGSPPPASPVSSSSSDEEYANDPFSKDTRGDRDGDGQDDEGLMKNTRMNSSIRETTYAPPTTAVPLNPFQRTLATLEPSAKAAPLHRQSLYDRPPAERTDSGLTRASLDVDAFKRLLMTGSVNPSGSGTPSTQPLLHNPITGAIVESSSSTDTSSISRQSIFEPIQETHNESPRTSYEMAGSDDDEGASLMADGRSGKVEKKKPPPPKHRHGKLVASRTPQTVSFSEFSPSFAAPTPQQTSSPRLGLTRTNSDLNKPLPPPPETSHPQTEPQLRVEQGPTQQLNTIKSPLGPSDPSSSQKRTPPAPPLARRHSTLRSSTQNRSRSNSSLTISSQISETPSPSLSEPTSHPQTQTHKAPPPPPPARRHGTGISTASANPSTTDLPSTSSSRRSTVTSPPAPASRRSTVSSPPPSPSSGLARTSSINSNRNLRSSPETGASMSPPPPPPPRRGSGRASLDSQRPLPAANTLPTESQRTSGEFKRWSLDADNRRTSAASESSLLYEYVGAGGGSSSQDNETMLETPREERESAPLAKTNTADILDDMEKLQREVDELRDRYRRVN</sequence>
<feature type="compositionally biased region" description="Low complexity" evidence="1">
    <location>
        <begin position="507"/>
        <end position="520"/>
    </location>
</feature>
<dbReference type="Proteomes" id="UP000250266">
    <property type="component" value="Unassembled WGS sequence"/>
</dbReference>
<evidence type="ECO:0000256" key="1">
    <source>
        <dbReference type="SAM" id="MobiDB-lite"/>
    </source>
</evidence>
<feature type="region of interest" description="Disordered" evidence="1">
    <location>
        <begin position="1"/>
        <end position="192"/>
    </location>
</feature>
<feature type="compositionally biased region" description="Polar residues" evidence="1">
    <location>
        <begin position="1"/>
        <end position="24"/>
    </location>
</feature>
<proteinExistence type="predicted"/>
<feature type="compositionally biased region" description="Polar residues" evidence="1">
    <location>
        <begin position="555"/>
        <end position="564"/>
    </location>
</feature>
<reference evidence="2 3" key="1">
    <citation type="journal article" date="2016" name="Nat. Commun.">
        <title>Ectomycorrhizal ecology is imprinted in the genome of the dominant symbiotic fungus Cenococcum geophilum.</title>
        <authorList>
            <consortium name="DOE Joint Genome Institute"/>
            <person name="Peter M."/>
            <person name="Kohler A."/>
            <person name="Ohm R.A."/>
            <person name="Kuo A."/>
            <person name="Krutzmann J."/>
            <person name="Morin E."/>
            <person name="Arend M."/>
            <person name="Barry K.W."/>
            <person name="Binder M."/>
            <person name="Choi C."/>
            <person name="Clum A."/>
            <person name="Copeland A."/>
            <person name="Grisel N."/>
            <person name="Haridas S."/>
            <person name="Kipfer T."/>
            <person name="LaButti K."/>
            <person name="Lindquist E."/>
            <person name="Lipzen A."/>
            <person name="Maire R."/>
            <person name="Meier B."/>
            <person name="Mihaltcheva S."/>
            <person name="Molinier V."/>
            <person name="Murat C."/>
            <person name="Poggeler S."/>
            <person name="Quandt C.A."/>
            <person name="Sperisen C."/>
            <person name="Tritt A."/>
            <person name="Tisserant E."/>
            <person name="Crous P.W."/>
            <person name="Henrissat B."/>
            <person name="Nehls U."/>
            <person name="Egli S."/>
            <person name="Spatafora J.W."/>
            <person name="Grigoriev I.V."/>
            <person name="Martin F.M."/>
        </authorList>
    </citation>
    <scope>NUCLEOTIDE SEQUENCE [LARGE SCALE GENOMIC DNA]</scope>
    <source>
        <strain evidence="2 3">CBS 459.81</strain>
    </source>
</reference>
<name>A0A8E2EJF8_9PEZI</name>